<dbReference type="GO" id="GO:0003723">
    <property type="term" value="F:RNA binding"/>
    <property type="evidence" value="ECO:0007669"/>
    <property type="project" value="UniProtKB-KW"/>
</dbReference>
<feature type="compositionally biased region" description="Basic and acidic residues" evidence="5">
    <location>
        <begin position="36"/>
        <end position="74"/>
    </location>
</feature>
<dbReference type="NCBIfam" id="TIGR00093">
    <property type="entry name" value="pseudouridine synthase"/>
    <property type="match status" value="1"/>
</dbReference>
<dbReference type="InterPro" id="IPR050343">
    <property type="entry name" value="RsuA_PseudoU_synthase"/>
</dbReference>
<dbReference type="Gene3D" id="3.30.70.580">
    <property type="entry name" value="Pseudouridine synthase I, catalytic domain, N-terminal subdomain"/>
    <property type="match status" value="1"/>
</dbReference>
<dbReference type="AlphaFoldDB" id="A0A1H3WMJ4"/>
<name>A0A1H3WMJ4_9BACT</name>
<dbReference type="Gene3D" id="3.30.70.1560">
    <property type="entry name" value="Alpha-L RNA-binding motif"/>
    <property type="match status" value="1"/>
</dbReference>
<feature type="region of interest" description="Disordered" evidence="5">
    <location>
        <begin position="1"/>
        <end position="182"/>
    </location>
</feature>
<dbReference type="OrthoDB" id="1012272at2"/>
<evidence type="ECO:0000313" key="7">
    <source>
        <dbReference type="EMBL" id="SDZ88180.1"/>
    </source>
</evidence>
<dbReference type="InterPro" id="IPR020094">
    <property type="entry name" value="TruA/RsuA/RluB/E/F_N"/>
</dbReference>
<dbReference type="InterPro" id="IPR000748">
    <property type="entry name" value="PsdUridine_synth_RsuA/RluB/E/F"/>
</dbReference>
<evidence type="ECO:0000256" key="2">
    <source>
        <dbReference type="ARBA" id="ARBA00023235"/>
    </source>
</evidence>
<feature type="domain" description="RNA-binding S4" evidence="6">
    <location>
        <begin position="182"/>
        <end position="244"/>
    </location>
</feature>
<dbReference type="PROSITE" id="PS50889">
    <property type="entry name" value="S4"/>
    <property type="match status" value="1"/>
</dbReference>
<dbReference type="EC" id="5.4.99.-" evidence="4"/>
<dbReference type="GO" id="GO:0000455">
    <property type="term" value="P:enzyme-directed rRNA pseudouridine synthesis"/>
    <property type="evidence" value="ECO:0007669"/>
    <property type="project" value="UniProtKB-ARBA"/>
</dbReference>
<keyword evidence="3" id="KW-0694">RNA-binding</keyword>
<dbReference type="CDD" id="cd02870">
    <property type="entry name" value="PseudoU_synth_RsuA_like"/>
    <property type="match status" value="1"/>
</dbReference>
<dbReference type="SUPFAM" id="SSF55174">
    <property type="entry name" value="Alpha-L RNA-binding motif"/>
    <property type="match status" value="1"/>
</dbReference>
<feature type="compositionally biased region" description="Basic and acidic residues" evidence="5">
    <location>
        <begin position="460"/>
        <end position="471"/>
    </location>
</feature>
<sequence>MSKLGFDKFINKKSAAKIKEEHRQEKRKSKAALRAAGDEMRRQKLEKQRGNTQYREDRDLENFRGGKSYKERGRTNQSFETQKGQERGFKGKHGTNNERFDKTGRDSRFSEDRSSQGKFRADSKDRDDRNQRYDSRRNNESYKERGVKGPGRPGKYDRDNAQQEAQTSFGKQPGSASDDGTMPLNKYIAHAGVCGRREAAEMVKLGQVQVNGDIVFEPATKVTEKDVVKLKGKKLTLQIKYFYFLLNKPKDHITTTKDEKGRKTVLDLFKDIEEAKHLYPVGRLDRNTTGVLLITNDGELAQQLTHPSFEVKKIYEATLDRPVAKKDLEAIASGITLEDGDIKADQVGYPDAKDKSVVGIEIHSGKNRIVRRIFEHLGYEVKKLDRVMFAGLTKKNVERGKWRYLSEKEVRILKFMNAGGTKKSKKAAEASEQSTQSTELTTEQPAVKIKRARIPSTGKKAADGGRDRDHAGPLSKRATNDRSPAAKKPKVASAKSAADKAPKKAVKPNGHKTTRKEKH</sequence>
<reference evidence="7 8" key="1">
    <citation type="submission" date="2016-10" db="EMBL/GenBank/DDBJ databases">
        <authorList>
            <person name="de Groot N.N."/>
        </authorList>
    </citation>
    <scope>NUCLEOTIDE SEQUENCE [LARGE SCALE GENOMIC DNA]</scope>
    <source>
        <strain evidence="7 8">Vu-144</strain>
    </source>
</reference>
<evidence type="ECO:0000256" key="1">
    <source>
        <dbReference type="ARBA" id="ARBA00008348"/>
    </source>
</evidence>
<comment type="similarity">
    <text evidence="1 4">Belongs to the pseudouridine synthase RsuA family.</text>
</comment>
<dbReference type="PROSITE" id="PS01149">
    <property type="entry name" value="PSI_RSU"/>
    <property type="match status" value="1"/>
</dbReference>
<dbReference type="Pfam" id="PF00849">
    <property type="entry name" value="PseudoU_synth_2"/>
    <property type="match status" value="1"/>
</dbReference>
<feature type="compositionally biased region" description="Basic and acidic residues" evidence="5">
    <location>
        <begin position="83"/>
        <end position="147"/>
    </location>
</feature>
<keyword evidence="8" id="KW-1185">Reference proteome</keyword>
<dbReference type="InterPro" id="IPR042092">
    <property type="entry name" value="PsdUridine_s_RsuA/RluB/E/F_cat"/>
</dbReference>
<dbReference type="InterPro" id="IPR036986">
    <property type="entry name" value="S4_RNA-bd_sf"/>
</dbReference>
<dbReference type="Proteomes" id="UP000199041">
    <property type="component" value="Unassembled WGS sequence"/>
</dbReference>
<dbReference type="PANTHER" id="PTHR47683:SF2">
    <property type="entry name" value="RNA-BINDING S4 DOMAIN-CONTAINING PROTEIN"/>
    <property type="match status" value="1"/>
</dbReference>
<dbReference type="RefSeq" id="WP_091394008.1">
    <property type="nucleotide sequence ID" value="NZ_FNQY01000003.1"/>
</dbReference>
<feature type="compositionally biased region" description="Basic residues" evidence="5">
    <location>
        <begin position="503"/>
        <end position="519"/>
    </location>
</feature>
<accession>A0A1H3WMJ4</accession>
<dbReference type="STRING" id="551991.SAMN05192529_103140"/>
<dbReference type="PANTHER" id="PTHR47683">
    <property type="entry name" value="PSEUDOURIDINE SYNTHASE FAMILY PROTEIN-RELATED"/>
    <property type="match status" value="1"/>
</dbReference>
<keyword evidence="2 4" id="KW-0413">Isomerase</keyword>
<evidence type="ECO:0000313" key="8">
    <source>
        <dbReference type="Proteomes" id="UP000199041"/>
    </source>
</evidence>
<dbReference type="Gene3D" id="3.10.290.10">
    <property type="entry name" value="RNA-binding S4 domain"/>
    <property type="match status" value="1"/>
</dbReference>
<protein>
    <recommendedName>
        <fullName evidence="4">Pseudouridine synthase</fullName>
        <ecNumber evidence="4">5.4.99.-</ecNumber>
    </recommendedName>
</protein>
<evidence type="ECO:0000256" key="5">
    <source>
        <dbReference type="SAM" id="MobiDB-lite"/>
    </source>
</evidence>
<dbReference type="InterPro" id="IPR006145">
    <property type="entry name" value="PsdUridine_synth_RsuA/RluA"/>
</dbReference>
<feature type="region of interest" description="Disordered" evidence="5">
    <location>
        <begin position="421"/>
        <end position="519"/>
    </location>
</feature>
<dbReference type="CDD" id="cd00165">
    <property type="entry name" value="S4"/>
    <property type="match status" value="1"/>
</dbReference>
<dbReference type="SUPFAM" id="SSF55120">
    <property type="entry name" value="Pseudouridine synthase"/>
    <property type="match status" value="1"/>
</dbReference>
<dbReference type="InterPro" id="IPR020103">
    <property type="entry name" value="PsdUridine_synth_cat_dom_sf"/>
</dbReference>
<dbReference type="SMART" id="SM00363">
    <property type="entry name" value="S4"/>
    <property type="match status" value="1"/>
</dbReference>
<dbReference type="InterPro" id="IPR018496">
    <property type="entry name" value="PsdUridine_synth_RsuA/RluB_CS"/>
</dbReference>
<dbReference type="GO" id="GO:0120159">
    <property type="term" value="F:rRNA pseudouridine synthase activity"/>
    <property type="evidence" value="ECO:0007669"/>
    <property type="project" value="UniProtKB-ARBA"/>
</dbReference>
<proteinExistence type="inferred from homology"/>
<feature type="compositionally biased region" description="Basic and acidic residues" evidence="5">
    <location>
        <begin position="1"/>
        <end position="10"/>
    </location>
</feature>
<feature type="compositionally biased region" description="Low complexity" evidence="5">
    <location>
        <begin position="430"/>
        <end position="444"/>
    </location>
</feature>
<dbReference type="EMBL" id="FNQY01000003">
    <property type="protein sequence ID" value="SDZ88180.1"/>
    <property type="molecule type" value="Genomic_DNA"/>
</dbReference>
<dbReference type="Pfam" id="PF01479">
    <property type="entry name" value="S4"/>
    <property type="match status" value="1"/>
</dbReference>
<evidence type="ECO:0000259" key="6">
    <source>
        <dbReference type="SMART" id="SM00363"/>
    </source>
</evidence>
<gene>
    <name evidence="7" type="ORF">SAMN05192529_103140</name>
</gene>
<evidence type="ECO:0000256" key="4">
    <source>
        <dbReference type="RuleBase" id="RU003887"/>
    </source>
</evidence>
<evidence type="ECO:0000256" key="3">
    <source>
        <dbReference type="PROSITE-ProRule" id="PRU00182"/>
    </source>
</evidence>
<dbReference type="InterPro" id="IPR002942">
    <property type="entry name" value="S4_RNA-bd"/>
</dbReference>
<organism evidence="7 8">
    <name type="scientific">Arachidicoccus rhizosphaerae</name>
    <dbReference type="NCBI Taxonomy" id="551991"/>
    <lineage>
        <taxon>Bacteria</taxon>
        <taxon>Pseudomonadati</taxon>
        <taxon>Bacteroidota</taxon>
        <taxon>Chitinophagia</taxon>
        <taxon>Chitinophagales</taxon>
        <taxon>Chitinophagaceae</taxon>
        <taxon>Arachidicoccus</taxon>
    </lineage>
</organism>